<proteinExistence type="inferred from homology"/>
<dbReference type="PANTHER" id="PTHR12934">
    <property type="entry name" value="50S RIBOSOMAL PROTEIN L15"/>
    <property type="match status" value="1"/>
</dbReference>
<protein>
    <recommendedName>
        <fullName evidence="4">Large ribosomal subunit protein uL15</fullName>
    </recommendedName>
</protein>
<sequence>MQIHEIQPKTKQRRARRIGRGGKKGTYSGRGMKGQKSRAGHRMAPKMRELLKRYPKLRGSRRPRREKAIIVKLAQLEKHFQAGETVNPAVLAQKKIAGKIKGAIRSIKILNDGEITKALTIEDCVLSKSAREKIVKAGGTIK</sequence>
<dbReference type="PANTHER" id="PTHR12934:SF11">
    <property type="entry name" value="LARGE RIBOSOMAL SUBUNIT PROTEIN UL15M"/>
    <property type="match status" value="1"/>
</dbReference>
<evidence type="ECO:0000256" key="2">
    <source>
        <dbReference type="ARBA" id="ARBA00022980"/>
    </source>
</evidence>
<evidence type="ECO:0000313" key="7">
    <source>
        <dbReference type="EMBL" id="OHA64676.1"/>
    </source>
</evidence>
<feature type="region of interest" description="Disordered" evidence="5">
    <location>
        <begin position="1"/>
        <end position="43"/>
    </location>
</feature>
<comment type="subunit">
    <text evidence="4">Part of the 50S ribosomal subunit.</text>
</comment>
<keyword evidence="2 4" id="KW-0689">Ribosomal protein</keyword>
<dbReference type="AlphaFoldDB" id="A0A1G2QVS8"/>
<evidence type="ECO:0000313" key="8">
    <source>
        <dbReference type="Proteomes" id="UP000178170"/>
    </source>
</evidence>
<reference evidence="7 8" key="1">
    <citation type="journal article" date="2016" name="Nat. Commun.">
        <title>Thousands of microbial genomes shed light on interconnected biogeochemical processes in an aquifer system.</title>
        <authorList>
            <person name="Anantharaman K."/>
            <person name="Brown C.T."/>
            <person name="Hug L.A."/>
            <person name="Sharon I."/>
            <person name="Castelle C.J."/>
            <person name="Probst A.J."/>
            <person name="Thomas B.C."/>
            <person name="Singh A."/>
            <person name="Wilkins M.J."/>
            <person name="Karaoz U."/>
            <person name="Brodie E.L."/>
            <person name="Williams K.H."/>
            <person name="Hubbard S.S."/>
            <person name="Banfield J.F."/>
        </authorList>
    </citation>
    <scope>NUCLEOTIDE SEQUENCE [LARGE SCALE GENOMIC DNA]</scope>
</reference>
<gene>
    <name evidence="4" type="primary">rplO</name>
    <name evidence="7" type="ORF">A2843_00125</name>
</gene>
<evidence type="ECO:0000256" key="3">
    <source>
        <dbReference type="ARBA" id="ARBA00023274"/>
    </source>
</evidence>
<keyword evidence="3 4" id="KW-0687">Ribonucleoprotein</keyword>
<organism evidence="7 8">
    <name type="scientific">Candidatus Wildermuthbacteria bacterium RIFCSPHIGHO2_01_FULL_48_27b</name>
    <dbReference type="NCBI Taxonomy" id="1802447"/>
    <lineage>
        <taxon>Bacteria</taxon>
        <taxon>Candidatus Wildermuthiibacteriota</taxon>
    </lineage>
</organism>
<dbReference type="GO" id="GO:0003735">
    <property type="term" value="F:structural constituent of ribosome"/>
    <property type="evidence" value="ECO:0007669"/>
    <property type="project" value="InterPro"/>
</dbReference>
<evidence type="ECO:0000256" key="5">
    <source>
        <dbReference type="SAM" id="MobiDB-lite"/>
    </source>
</evidence>
<dbReference type="InterPro" id="IPR021131">
    <property type="entry name" value="Ribosomal_uL15/eL18"/>
</dbReference>
<dbReference type="Pfam" id="PF00828">
    <property type="entry name" value="Ribosomal_L27A"/>
    <property type="match status" value="1"/>
</dbReference>
<comment type="function">
    <text evidence="4">Binds to the 23S rRNA.</text>
</comment>
<evidence type="ECO:0000256" key="4">
    <source>
        <dbReference type="HAMAP-Rule" id="MF_01341"/>
    </source>
</evidence>
<keyword evidence="4" id="KW-0694">RNA-binding</keyword>
<comment type="caution">
    <text evidence="7">The sequence shown here is derived from an EMBL/GenBank/DDBJ whole genome shotgun (WGS) entry which is preliminary data.</text>
</comment>
<dbReference type="GO" id="GO:0019843">
    <property type="term" value="F:rRNA binding"/>
    <property type="evidence" value="ECO:0007669"/>
    <property type="project" value="UniProtKB-UniRule"/>
</dbReference>
<feature type="domain" description="Large ribosomal subunit protein uL15/eL18" evidence="6">
    <location>
        <begin position="71"/>
        <end position="141"/>
    </location>
</feature>
<feature type="compositionally biased region" description="Basic residues" evidence="5">
    <location>
        <begin position="10"/>
        <end position="23"/>
    </location>
</feature>
<dbReference type="HAMAP" id="MF_01341">
    <property type="entry name" value="Ribosomal_uL15"/>
    <property type="match status" value="1"/>
</dbReference>
<feature type="compositionally biased region" description="Basic residues" evidence="5">
    <location>
        <begin position="33"/>
        <end position="43"/>
    </location>
</feature>
<dbReference type="InterPro" id="IPR030878">
    <property type="entry name" value="Ribosomal_uL15"/>
</dbReference>
<evidence type="ECO:0000256" key="1">
    <source>
        <dbReference type="ARBA" id="ARBA00007320"/>
    </source>
</evidence>
<accession>A0A1G2QVS8</accession>
<dbReference type="Proteomes" id="UP000178170">
    <property type="component" value="Unassembled WGS sequence"/>
</dbReference>
<dbReference type="Gene3D" id="3.100.10.10">
    <property type="match status" value="1"/>
</dbReference>
<keyword evidence="4" id="KW-0699">rRNA-binding</keyword>
<dbReference type="InterPro" id="IPR036227">
    <property type="entry name" value="Ribosomal_uL15/eL18_sf"/>
</dbReference>
<dbReference type="GO" id="GO:0006412">
    <property type="term" value="P:translation"/>
    <property type="evidence" value="ECO:0007669"/>
    <property type="project" value="UniProtKB-UniRule"/>
</dbReference>
<dbReference type="SUPFAM" id="SSF52080">
    <property type="entry name" value="Ribosomal proteins L15p and L18e"/>
    <property type="match status" value="1"/>
</dbReference>
<dbReference type="InterPro" id="IPR005749">
    <property type="entry name" value="Ribosomal_uL15_bac-type"/>
</dbReference>
<dbReference type="EMBL" id="MHTS01000009">
    <property type="protein sequence ID" value="OHA64676.1"/>
    <property type="molecule type" value="Genomic_DNA"/>
</dbReference>
<evidence type="ECO:0000259" key="6">
    <source>
        <dbReference type="Pfam" id="PF00828"/>
    </source>
</evidence>
<comment type="similarity">
    <text evidence="1 4">Belongs to the universal ribosomal protein uL15 family.</text>
</comment>
<dbReference type="GO" id="GO:0022625">
    <property type="term" value="C:cytosolic large ribosomal subunit"/>
    <property type="evidence" value="ECO:0007669"/>
    <property type="project" value="TreeGrafter"/>
</dbReference>
<name>A0A1G2QVS8_9BACT</name>